<dbReference type="InterPro" id="IPR006564">
    <property type="entry name" value="Znf_PMZ"/>
</dbReference>
<evidence type="ECO:0000256" key="2">
    <source>
        <dbReference type="ARBA" id="ARBA00022771"/>
    </source>
</evidence>
<feature type="non-terminal residue" evidence="6">
    <location>
        <position position="1"/>
    </location>
</feature>
<dbReference type="InterPro" id="IPR048324">
    <property type="entry name" value="ZSWIM1-3_RNaseH-like"/>
</dbReference>
<evidence type="ECO:0000256" key="3">
    <source>
        <dbReference type="ARBA" id="ARBA00022833"/>
    </source>
</evidence>
<dbReference type="Pfam" id="PF21056">
    <property type="entry name" value="ZSWIM1-3_RNaseH-like"/>
    <property type="match status" value="1"/>
</dbReference>
<dbReference type="InterPro" id="IPR048326">
    <property type="entry name" value="ZSWIM1-3_helical"/>
</dbReference>
<evidence type="ECO:0000313" key="6">
    <source>
        <dbReference type="EMBL" id="NXK22399.1"/>
    </source>
</evidence>
<dbReference type="PROSITE" id="PS50966">
    <property type="entry name" value="ZF_SWIM"/>
    <property type="match status" value="1"/>
</dbReference>
<dbReference type="Pfam" id="PF21600">
    <property type="entry name" value="ZSWIM1-3_helical"/>
    <property type="match status" value="1"/>
</dbReference>
<keyword evidence="2 4" id="KW-0863">Zinc-finger</keyword>
<protein>
    <submittedName>
        <fullName evidence="6">ZSWM3 protein</fullName>
    </submittedName>
</protein>
<evidence type="ECO:0000256" key="4">
    <source>
        <dbReference type="PROSITE-ProRule" id="PRU00325"/>
    </source>
</evidence>
<dbReference type="Proteomes" id="UP000541811">
    <property type="component" value="Unassembled WGS sequence"/>
</dbReference>
<feature type="domain" description="SWIM-type" evidence="5">
    <location>
        <begin position="515"/>
        <end position="547"/>
    </location>
</feature>
<dbReference type="InterPro" id="IPR048325">
    <property type="entry name" value="ZSWIM3_N"/>
</dbReference>
<comment type="caution">
    <text evidence="6">The sequence shown here is derived from an EMBL/GenBank/DDBJ whole genome shotgun (WGS) entry which is preliminary data.</text>
</comment>
<dbReference type="SMART" id="SM00575">
    <property type="entry name" value="ZnF_PMZ"/>
    <property type="match status" value="1"/>
</dbReference>
<dbReference type="GO" id="GO:0008270">
    <property type="term" value="F:zinc ion binding"/>
    <property type="evidence" value="ECO:0007669"/>
    <property type="project" value="UniProtKB-KW"/>
</dbReference>
<dbReference type="Pfam" id="PF04434">
    <property type="entry name" value="SWIM"/>
    <property type="match status" value="1"/>
</dbReference>
<accession>A0A7L0HSB6</accession>
<keyword evidence="3" id="KW-0862">Zinc</keyword>
<dbReference type="Pfam" id="PF19286">
    <property type="entry name" value="ZSWIM1-3_C"/>
    <property type="match status" value="1"/>
</dbReference>
<evidence type="ECO:0000256" key="1">
    <source>
        <dbReference type="ARBA" id="ARBA00022723"/>
    </source>
</evidence>
<reference evidence="6 7" key="1">
    <citation type="submission" date="2019-09" db="EMBL/GenBank/DDBJ databases">
        <title>Bird 10,000 Genomes (B10K) Project - Family phase.</title>
        <authorList>
            <person name="Zhang G."/>
        </authorList>
    </citation>
    <scope>NUCLEOTIDE SEQUENCE [LARGE SCALE GENOMIC DNA]</scope>
    <source>
        <strain evidence="6">B10K-DU-005-73</strain>
        <tissue evidence="6">Liver</tissue>
    </source>
</reference>
<evidence type="ECO:0000259" key="5">
    <source>
        <dbReference type="PROSITE" id="PS50966"/>
    </source>
</evidence>
<dbReference type="InterPro" id="IPR045563">
    <property type="entry name" value="ZSWIM1/3_C"/>
</dbReference>
<evidence type="ECO:0000313" key="7">
    <source>
        <dbReference type="Proteomes" id="UP000541811"/>
    </source>
</evidence>
<dbReference type="InterPro" id="IPR052579">
    <property type="entry name" value="Zinc_finger_SWIM"/>
</dbReference>
<keyword evidence="7" id="KW-1185">Reference proteome</keyword>
<dbReference type="InterPro" id="IPR007527">
    <property type="entry name" value="Znf_SWIM"/>
</dbReference>
<proteinExistence type="predicted"/>
<feature type="non-terminal residue" evidence="6">
    <location>
        <position position="631"/>
    </location>
</feature>
<dbReference type="PANTHER" id="PTHR31569:SF3">
    <property type="entry name" value="ZINC FINGER SWIM DOMAIN-CONTAINING PROTEIN 3"/>
    <property type="match status" value="1"/>
</dbReference>
<name>A0A7L0HSB6_AREIN</name>
<gene>
    <name evidence="6" type="primary">Zswim3</name>
    <name evidence="6" type="ORF">AREINT_R03175</name>
</gene>
<dbReference type="Pfam" id="PF21599">
    <property type="entry name" value="ZSWIM3_N"/>
    <property type="match status" value="1"/>
</dbReference>
<dbReference type="PANTHER" id="PTHR31569">
    <property type="entry name" value="SWIM-TYPE DOMAIN-CONTAINING PROTEIN"/>
    <property type="match status" value="1"/>
</dbReference>
<dbReference type="EMBL" id="VXAK01013542">
    <property type="protein sequence ID" value="NXK22399.1"/>
    <property type="molecule type" value="Genomic_DNA"/>
</dbReference>
<sequence>LGPSFRSYEDFRQRFRAYELAQGCHYDLRSCVSVRGYNRQHGTAVRKDVTFMQVKFGCSWTQTHSTKRKKEPISCPAYFELRYKEDIDQLVISDLNTNHAHSEPVLSLIRAAAAATANAAACHGPAAKLREEQQWGGTNSIAVADKDLQAVAGQPVDGVTAPCKAPMIPAAAKKNASVLVRLAEVMKTFLRVDRGSLASVSTDSNHSLDRLSFQTSKMNSSFAKFPKSLLLHRVLGEEGHVLYAFIAESKERVGKVVHLSLLKEDTGHRFRRMLTVFKEFNPEWQKVQFFFVDVSFFHKGILKAHFPSAQVLPSVYHTVQLLKNVKEETTSSSFKQKLRLALRKAVFAPSAANRDALSQLAKYVVSPEVYDYLRADWFSCEPLWRMHAEKGLQFCGTHMASLDLIALRISNLFSRQPSLEASVLPLMEHADYLDSKGWESPSWGFLSTKEAQSDLCEKPDACAGAAAELGPVLWENCTALGCWLCPQEWEVVRRSAGLLSPVLGGLSVWLMEDAHRVKRDYRSCTCDFHRRYRLPCRHILALLQSHRNPVEENMVCRRWQRRYQQLPVPGAADPPGCSEGLVGGQPEGREERIWSLSLELINLLMQCDGEELEERGSALIAVLATWTRSPG</sequence>
<organism evidence="6 7">
    <name type="scientific">Arenaria interpres</name>
    <name type="common">Ruddy turnstone</name>
    <name type="synonym">Tringa interpres</name>
    <dbReference type="NCBI Taxonomy" id="54971"/>
    <lineage>
        <taxon>Eukaryota</taxon>
        <taxon>Metazoa</taxon>
        <taxon>Chordata</taxon>
        <taxon>Craniata</taxon>
        <taxon>Vertebrata</taxon>
        <taxon>Euteleostomi</taxon>
        <taxon>Archelosauria</taxon>
        <taxon>Archosauria</taxon>
        <taxon>Dinosauria</taxon>
        <taxon>Saurischia</taxon>
        <taxon>Theropoda</taxon>
        <taxon>Coelurosauria</taxon>
        <taxon>Aves</taxon>
        <taxon>Neognathae</taxon>
        <taxon>Neoaves</taxon>
        <taxon>Charadriiformes</taxon>
        <taxon>Scolopacidae</taxon>
        <taxon>Arenaria</taxon>
    </lineage>
</organism>
<keyword evidence="1" id="KW-0479">Metal-binding</keyword>
<dbReference type="AlphaFoldDB" id="A0A7L0HSB6"/>